<name>A0AA36D2G3_9BILA</name>
<dbReference type="PROSITE" id="PS50174">
    <property type="entry name" value="G_PATCH"/>
    <property type="match status" value="1"/>
</dbReference>
<feature type="domain" description="G-patch" evidence="5">
    <location>
        <begin position="153"/>
        <end position="177"/>
    </location>
</feature>
<dbReference type="GO" id="GO:0005681">
    <property type="term" value="C:spliceosomal complex"/>
    <property type="evidence" value="ECO:0007669"/>
    <property type="project" value="TreeGrafter"/>
</dbReference>
<sequence>MDPQGGAPTTGMKISFGVKKKVEQKIEQTVTVIDHDSEHSEDEVEVTTKRKLFSMENGVITLDEDEVKVKKPKKEFVIPLVKESDWRVQKLKEMALNGTITDEDRAKLVLLTGEDFSEMTTETTTTTTTEEIAVVVNPNEKSTEDADYAAIPIESFGLAILRGCGWKDGEGIGKNPQIVKMKVSHQRPKGLGLGAKPPAPQTAVGKNKEEEEELSGEIVKGSRVKITVKPNIGKYGMVEGRDDDNNSCFVRLALGKNVVRVSLFGVAKVTKKEYDAKAHVLNQANYEQEAKRLKAERESYRAKEQTDDRRESDKRDRRRDERDYREVPKIDPKELWVRPDLIVRFVNEDYKKGRYMSQKMRVVDVADIKNLTLEDDSGNQHYEIRQTWVETVVPRNAGERVMIVRGKNRGKPAVVEDKDKRTETLVLRLLSTNEIKKVYFDDACMWKPPAHYESD</sequence>
<accession>A0AA36D2G3</accession>
<evidence type="ECO:0000259" key="5">
    <source>
        <dbReference type="PROSITE" id="PS50174"/>
    </source>
</evidence>
<keyword evidence="3" id="KW-0539">Nucleus</keyword>
<dbReference type="Pfam" id="PF12656">
    <property type="entry name" value="G-patch_2"/>
    <property type="match status" value="1"/>
</dbReference>
<feature type="region of interest" description="Disordered" evidence="4">
    <location>
        <begin position="295"/>
        <end position="324"/>
    </location>
</feature>
<comment type="caution">
    <text evidence="6">The sequence shown here is derived from an EMBL/GenBank/DDBJ whole genome shotgun (WGS) entry which is preliminary data.</text>
</comment>
<comment type="subcellular location">
    <subcellularLocation>
        <location evidence="1">Nucleus</location>
    </subcellularLocation>
</comment>
<gene>
    <name evidence="6" type="ORF">MSPICULIGERA_LOCUS17912</name>
</gene>
<dbReference type="InterPro" id="IPR026822">
    <property type="entry name" value="Spp2/MOS2_G-patch"/>
</dbReference>
<organism evidence="6 7">
    <name type="scientific">Mesorhabditis spiculigera</name>
    <dbReference type="NCBI Taxonomy" id="96644"/>
    <lineage>
        <taxon>Eukaryota</taxon>
        <taxon>Metazoa</taxon>
        <taxon>Ecdysozoa</taxon>
        <taxon>Nematoda</taxon>
        <taxon>Chromadorea</taxon>
        <taxon>Rhabditida</taxon>
        <taxon>Rhabditina</taxon>
        <taxon>Rhabditomorpha</taxon>
        <taxon>Rhabditoidea</taxon>
        <taxon>Rhabditidae</taxon>
        <taxon>Mesorhabditinae</taxon>
        <taxon>Mesorhabditis</taxon>
    </lineage>
</organism>
<dbReference type="PANTHER" id="PTHR15818">
    <property type="entry name" value="G PATCH AND KOW-CONTAINING"/>
    <property type="match status" value="1"/>
</dbReference>
<dbReference type="Pfam" id="PF25088">
    <property type="entry name" value="GPKOW_C"/>
    <property type="match status" value="1"/>
</dbReference>
<dbReference type="InterPro" id="IPR000467">
    <property type="entry name" value="G_patch_dom"/>
</dbReference>
<proteinExistence type="inferred from homology"/>
<dbReference type="SMART" id="SM00739">
    <property type="entry name" value="KOW"/>
    <property type="match status" value="2"/>
</dbReference>
<protein>
    <recommendedName>
        <fullName evidence="5">G-patch domain-containing protein</fullName>
    </recommendedName>
</protein>
<dbReference type="Proteomes" id="UP001177023">
    <property type="component" value="Unassembled WGS sequence"/>
</dbReference>
<dbReference type="SMART" id="SM00443">
    <property type="entry name" value="G_patch"/>
    <property type="match status" value="1"/>
</dbReference>
<evidence type="ECO:0000256" key="3">
    <source>
        <dbReference type="ARBA" id="ARBA00023242"/>
    </source>
</evidence>
<reference evidence="6" key="1">
    <citation type="submission" date="2023-06" db="EMBL/GenBank/DDBJ databases">
        <authorList>
            <person name="Delattre M."/>
        </authorList>
    </citation>
    <scope>NUCLEOTIDE SEQUENCE</scope>
    <source>
        <strain evidence="6">AF72</strain>
    </source>
</reference>
<dbReference type="PANTHER" id="PTHR15818:SF2">
    <property type="entry name" value="G-PATCH DOMAIN AND KOW MOTIFS-CONTAINING PROTEIN"/>
    <property type="match status" value="1"/>
</dbReference>
<dbReference type="EMBL" id="CATQJA010002657">
    <property type="protein sequence ID" value="CAJ0579705.1"/>
    <property type="molecule type" value="Genomic_DNA"/>
</dbReference>
<feature type="non-terminal residue" evidence="6">
    <location>
        <position position="455"/>
    </location>
</feature>
<evidence type="ECO:0000256" key="2">
    <source>
        <dbReference type="ARBA" id="ARBA00010966"/>
    </source>
</evidence>
<feature type="region of interest" description="Disordered" evidence="4">
    <location>
        <begin position="189"/>
        <end position="213"/>
    </location>
</feature>
<dbReference type="AlphaFoldDB" id="A0AA36D2G3"/>
<dbReference type="GO" id="GO:0003676">
    <property type="term" value="F:nucleic acid binding"/>
    <property type="evidence" value="ECO:0007669"/>
    <property type="project" value="InterPro"/>
</dbReference>
<evidence type="ECO:0000313" key="7">
    <source>
        <dbReference type="Proteomes" id="UP001177023"/>
    </source>
</evidence>
<comment type="similarity">
    <text evidence="2">Belongs to the MOS2 family.</text>
</comment>
<evidence type="ECO:0000313" key="6">
    <source>
        <dbReference type="EMBL" id="CAJ0579705.1"/>
    </source>
</evidence>
<dbReference type="InterPro" id="IPR005824">
    <property type="entry name" value="KOW"/>
</dbReference>
<evidence type="ECO:0000256" key="4">
    <source>
        <dbReference type="SAM" id="MobiDB-lite"/>
    </source>
</evidence>
<dbReference type="GO" id="GO:0000398">
    <property type="term" value="P:mRNA splicing, via spliceosome"/>
    <property type="evidence" value="ECO:0007669"/>
    <property type="project" value="InterPro"/>
</dbReference>
<evidence type="ECO:0000256" key="1">
    <source>
        <dbReference type="ARBA" id="ARBA00004123"/>
    </source>
</evidence>
<dbReference type="InterPro" id="IPR045166">
    <property type="entry name" value="Spp2-like"/>
</dbReference>
<keyword evidence="7" id="KW-1185">Reference proteome</keyword>